<dbReference type="InterPro" id="IPR041682">
    <property type="entry name" value="AAA_14"/>
</dbReference>
<sequence length="417" mass="45631">MYRTRVVDAAVADVLTYSGGLLIEGVRACGKTETGRRHARSEVALDSGAPAVEAILAADPGLLLRGEVPRLLDEWQLEPSLWNRVRREIDVRQAKGQFILTGSSVPAEDAQRHSGAHRISRIRMRPMTLAEQGRGTGAVSLASLFKGEELPVSLDGTVSVPDALQALAHGGWPGDLEATTAQAQRHLRDYAEDIASRDLLRLDGESRRDPDRMRILLRSLARNLATEVKYATIAQDMSAAMPVKAETVAAYIGALQRLFVVETQPAWAPHLRSRAAIRTTAKLHFADPALAVAVMRASPDRLVDDLETAGLWFESQVVQHARVYAEALDGRVYHYRDSNGQEVDLIIQLDDGRWAAIEIKLGQRQLPKAQASLASFRSVVDLERVGEPSFMAVVTADGPVMTMPDGVHTFPIHVLTL</sequence>
<dbReference type="EMBL" id="AKFT01000065">
    <property type="protein sequence ID" value="EJF46381.1"/>
    <property type="molecule type" value="Genomic_DNA"/>
</dbReference>
<keyword evidence="4" id="KW-1185">Reference proteome</keyword>
<accession>J0XCF8</accession>
<dbReference type="PANTHER" id="PTHR43566">
    <property type="entry name" value="CONSERVED PROTEIN"/>
    <property type="match status" value="1"/>
</dbReference>
<evidence type="ECO:0000313" key="3">
    <source>
        <dbReference type="EMBL" id="EJF46381.1"/>
    </source>
</evidence>
<feature type="domain" description="DUF4143" evidence="2">
    <location>
        <begin position="197"/>
        <end position="361"/>
    </location>
</feature>
<dbReference type="RefSeq" id="WP_008730782.1">
    <property type="nucleotide sequence ID" value="NZ_AKFT01000065.1"/>
</dbReference>
<dbReference type="OrthoDB" id="128089at2"/>
<reference evidence="3 4" key="1">
    <citation type="submission" date="2012-05" db="EMBL/GenBank/DDBJ databases">
        <authorList>
            <person name="Harkins D.M."/>
            <person name="Madupu R."/>
            <person name="Durkin A.S."/>
            <person name="Torralba M."/>
            <person name="Methe B."/>
            <person name="Sutton G.G."/>
            <person name="Nelson K.E."/>
        </authorList>
    </citation>
    <scope>NUCLEOTIDE SEQUENCE [LARGE SCALE GENOMIC DNA]</scope>
    <source>
        <strain evidence="3 4">F0489</strain>
    </source>
</reference>
<proteinExistence type="predicted"/>
<comment type="caution">
    <text evidence="3">The sequence shown here is derived from an EMBL/GenBank/DDBJ whole genome shotgun (WGS) entry which is preliminary data.</text>
</comment>
<dbReference type="Proteomes" id="UP000002941">
    <property type="component" value="Unassembled WGS sequence"/>
</dbReference>
<dbReference type="Pfam" id="PF13173">
    <property type="entry name" value="AAA_14"/>
    <property type="match status" value="1"/>
</dbReference>
<dbReference type="Pfam" id="PF13635">
    <property type="entry name" value="DUF4143"/>
    <property type="match status" value="1"/>
</dbReference>
<dbReference type="PANTHER" id="PTHR43566:SF2">
    <property type="entry name" value="DUF4143 DOMAIN-CONTAINING PROTEIN"/>
    <property type="match status" value="1"/>
</dbReference>
<organism evidence="3 4">
    <name type="scientific">Actinomyces massiliensis F0489</name>
    <dbReference type="NCBI Taxonomy" id="1125718"/>
    <lineage>
        <taxon>Bacteria</taxon>
        <taxon>Bacillati</taxon>
        <taxon>Actinomycetota</taxon>
        <taxon>Actinomycetes</taxon>
        <taxon>Actinomycetales</taxon>
        <taxon>Actinomycetaceae</taxon>
        <taxon>Actinomyces</taxon>
    </lineage>
</organism>
<evidence type="ECO:0000313" key="4">
    <source>
        <dbReference type="Proteomes" id="UP000002941"/>
    </source>
</evidence>
<feature type="domain" description="AAA" evidence="1">
    <location>
        <begin position="21"/>
        <end position="131"/>
    </location>
</feature>
<gene>
    <name evidence="3" type="ORF">HMPREF1318_0188</name>
</gene>
<dbReference type="eggNOG" id="COG1373">
    <property type="taxonomic scope" value="Bacteria"/>
</dbReference>
<evidence type="ECO:0000259" key="1">
    <source>
        <dbReference type="Pfam" id="PF13173"/>
    </source>
</evidence>
<protein>
    <submittedName>
        <fullName evidence="3">PF13635 domain protein</fullName>
    </submittedName>
</protein>
<dbReference type="AlphaFoldDB" id="J0XCF8"/>
<dbReference type="InterPro" id="IPR025420">
    <property type="entry name" value="DUF4143"/>
</dbReference>
<name>J0XCF8_9ACTO</name>
<dbReference type="PATRIC" id="fig|1125718.3.peg.953"/>
<evidence type="ECO:0000259" key="2">
    <source>
        <dbReference type="Pfam" id="PF13635"/>
    </source>
</evidence>